<evidence type="ECO:0000256" key="1">
    <source>
        <dbReference type="ARBA" id="ARBA00004123"/>
    </source>
</evidence>
<sequence length="589" mass="65555">MSGSQQQAANDRVAPTNAVHVLWALSDHYLKCSAHVLKCPNRESAQRAFEQYLRAAVRCLEAVLAHPSMNQESDVAAGASKNPSLMPASTLAASTEIRTRAQLAQILISYTDNYEKAEDHLAKASLLAQQMNDLECRFRLRDLWCHLFYAAPGGSRIRQSKLALKTAAAEAAKAEAYSWYYHFMRRRATLHAKEGDWAASLVVLSEGAEQARKRSDVEMEAIFLLSLSQTALAAKDHQIAGKALDSLEARTAASLQDALPNPILNEVRTYYLLTRVIFEVQVGSHKRAIELLPELHSRLEGHNDSTVAPGSICMVPVGDKDRKQTISVPVRLLTRHRLFIMGFFASGVAHKADDLTKARKYLGGALKAIDMKPHRLEEALEARTWFSRMRLNVLIHSAETSIVTSEFQEAARILESLTESCASDAAEWAAFEDSITLLWGMLFQAAGTLERAEVWLTAVARQEKKEEKRLAMVNLALIYFKDNPDKASKSAGSPFNQILAWNFLGTFYIDTDPNLASKVFKHALKGGKKYQINHFASVSAAILAGMSLKLGEESEQKELEEISKVLRAKADKAREVIRNRFDSWVTSDR</sequence>
<keyword evidence="5" id="KW-0159">Chromosome partition</keyword>
<dbReference type="Pfam" id="PF10345">
    <property type="entry name" value="Cohesin_load"/>
    <property type="match status" value="1"/>
</dbReference>
<gene>
    <name evidence="8" type="ORF">HK097_011616</name>
</gene>
<dbReference type="GO" id="GO:0005634">
    <property type="term" value="C:nucleus"/>
    <property type="evidence" value="ECO:0007669"/>
    <property type="project" value="UniProtKB-SubCell"/>
</dbReference>
<keyword evidence="7" id="KW-0131">Cell cycle</keyword>
<keyword evidence="3" id="KW-0132">Cell division</keyword>
<evidence type="ECO:0000313" key="8">
    <source>
        <dbReference type="EMBL" id="KAJ3055053.1"/>
    </source>
</evidence>
<accession>A0AAD5SJW9</accession>
<dbReference type="PANTHER" id="PTHR21394">
    <property type="entry name" value="MAU2 CHROMATID COHESION FACTOR HOMOLOG"/>
    <property type="match status" value="1"/>
</dbReference>
<evidence type="ECO:0000256" key="3">
    <source>
        <dbReference type="ARBA" id="ARBA00022618"/>
    </source>
</evidence>
<evidence type="ECO:0000256" key="4">
    <source>
        <dbReference type="ARBA" id="ARBA00022776"/>
    </source>
</evidence>
<proteinExistence type="inferred from homology"/>
<comment type="subcellular location">
    <subcellularLocation>
        <location evidence="1">Nucleus</location>
    </subcellularLocation>
</comment>
<keyword evidence="9" id="KW-1185">Reference proteome</keyword>
<evidence type="ECO:0000313" key="9">
    <source>
        <dbReference type="Proteomes" id="UP001212841"/>
    </source>
</evidence>
<evidence type="ECO:0000256" key="5">
    <source>
        <dbReference type="ARBA" id="ARBA00022829"/>
    </source>
</evidence>
<dbReference type="Proteomes" id="UP001212841">
    <property type="component" value="Unassembled WGS sequence"/>
</dbReference>
<evidence type="ECO:0000256" key="6">
    <source>
        <dbReference type="ARBA" id="ARBA00023242"/>
    </source>
</evidence>
<comment type="similarity">
    <text evidence="2">Belongs to the SCC4/mau-2 family.</text>
</comment>
<evidence type="ECO:0000256" key="7">
    <source>
        <dbReference type="ARBA" id="ARBA00023306"/>
    </source>
</evidence>
<keyword evidence="6" id="KW-0539">Nucleus</keyword>
<dbReference type="EMBL" id="JADGJD010000098">
    <property type="protein sequence ID" value="KAJ3055053.1"/>
    <property type="molecule type" value="Genomic_DNA"/>
</dbReference>
<dbReference type="InterPro" id="IPR019440">
    <property type="entry name" value="MAU2"/>
</dbReference>
<dbReference type="GO" id="GO:0007059">
    <property type="term" value="P:chromosome segregation"/>
    <property type="evidence" value="ECO:0007669"/>
    <property type="project" value="UniProtKB-KW"/>
</dbReference>
<reference evidence="8" key="1">
    <citation type="submission" date="2020-05" db="EMBL/GenBank/DDBJ databases">
        <title>Phylogenomic resolution of chytrid fungi.</title>
        <authorList>
            <person name="Stajich J.E."/>
            <person name="Amses K."/>
            <person name="Simmons R."/>
            <person name="Seto K."/>
            <person name="Myers J."/>
            <person name="Bonds A."/>
            <person name="Quandt C.A."/>
            <person name="Barry K."/>
            <person name="Liu P."/>
            <person name="Grigoriev I."/>
            <person name="Longcore J.E."/>
            <person name="James T.Y."/>
        </authorList>
    </citation>
    <scope>NUCLEOTIDE SEQUENCE</scope>
    <source>
        <strain evidence="8">JEL0318</strain>
    </source>
</reference>
<dbReference type="AlphaFoldDB" id="A0AAD5SJW9"/>
<dbReference type="GO" id="GO:0007064">
    <property type="term" value="P:mitotic sister chromatid cohesion"/>
    <property type="evidence" value="ECO:0007669"/>
    <property type="project" value="InterPro"/>
</dbReference>
<protein>
    <submittedName>
        <fullName evidence="8">Uncharacterized protein</fullName>
    </submittedName>
</protein>
<organism evidence="8 9">
    <name type="scientific">Rhizophlyctis rosea</name>
    <dbReference type="NCBI Taxonomy" id="64517"/>
    <lineage>
        <taxon>Eukaryota</taxon>
        <taxon>Fungi</taxon>
        <taxon>Fungi incertae sedis</taxon>
        <taxon>Chytridiomycota</taxon>
        <taxon>Chytridiomycota incertae sedis</taxon>
        <taxon>Chytridiomycetes</taxon>
        <taxon>Rhizophlyctidales</taxon>
        <taxon>Rhizophlyctidaceae</taxon>
        <taxon>Rhizophlyctis</taxon>
    </lineage>
</organism>
<name>A0AAD5SJW9_9FUNG</name>
<comment type="caution">
    <text evidence="8">The sequence shown here is derived from an EMBL/GenBank/DDBJ whole genome shotgun (WGS) entry which is preliminary data.</text>
</comment>
<evidence type="ECO:0000256" key="2">
    <source>
        <dbReference type="ARBA" id="ARBA00008585"/>
    </source>
</evidence>
<keyword evidence="4" id="KW-0498">Mitosis</keyword>
<dbReference type="GO" id="GO:0051301">
    <property type="term" value="P:cell division"/>
    <property type="evidence" value="ECO:0007669"/>
    <property type="project" value="UniProtKB-KW"/>
</dbReference>